<evidence type="ECO:0000256" key="2">
    <source>
        <dbReference type="ARBA" id="ARBA00022525"/>
    </source>
</evidence>
<comment type="caution">
    <text evidence="5">Lacks conserved residue(s) required for the propagation of feature annotation.</text>
</comment>
<keyword evidence="2" id="KW-0964">Secreted</keyword>
<feature type="chain" id="PRO_5034592353" description="AA1-like domain-containing protein" evidence="6">
    <location>
        <begin position="20"/>
        <end position="146"/>
    </location>
</feature>
<comment type="caution">
    <text evidence="8">The sequence shown here is derived from an EMBL/GenBank/DDBJ whole genome shotgun (WGS) entry which is preliminary data.</text>
</comment>
<proteinExistence type="predicted"/>
<gene>
    <name evidence="8" type="ORF">GGP41_003233</name>
</gene>
<evidence type="ECO:0000256" key="4">
    <source>
        <dbReference type="ARBA" id="ARBA00023157"/>
    </source>
</evidence>
<evidence type="ECO:0000313" key="8">
    <source>
        <dbReference type="EMBL" id="KAF5846971.1"/>
    </source>
</evidence>
<keyword evidence="3 6" id="KW-0732">Signal</keyword>
<feature type="domain" description="AA1-like" evidence="7">
    <location>
        <begin position="26"/>
        <end position="146"/>
    </location>
</feature>
<dbReference type="PROSITE" id="PS51895">
    <property type="entry name" value="AA1"/>
    <property type="match status" value="1"/>
</dbReference>
<reference evidence="8" key="1">
    <citation type="submission" date="2019-11" db="EMBL/GenBank/DDBJ databases">
        <title>Bipolaris sorokiniana Genome sequencing.</title>
        <authorList>
            <person name="Wang H."/>
        </authorList>
    </citation>
    <scope>NUCLEOTIDE SEQUENCE</scope>
</reference>
<evidence type="ECO:0000259" key="7">
    <source>
        <dbReference type="PROSITE" id="PS51895"/>
    </source>
</evidence>
<evidence type="ECO:0000256" key="5">
    <source>
        <dbReference type="PROSITE-ProRule" id="PRU01243"/>
    </source>
</evidence>
<protein>
    <recommendedName>
        <fullName evidence="7">AA1-like domain-containing protein</fullName>
    </recommendedName>
</protein>
<dbReference type="Gene3D" id="2.40.350.20">
    <property type="match status" value="1"/>
</dbReference>
<comment type="subcellular location">
    <subcellularLocation>
        <location evidence="1">Secreted</location>
    </subcellularLocation>
</comment>
<keyword evidence="4" id="KW-1015">Disulfide bond</keyword>
<dbReference type="Proteomes" id="UP000624244">
    <property type="component" value="Unassembled WGS sequence"/>
</dbReference>
<accession>A0A8H5ZB42</accession>
<evidence type="ECO:0000256" key="1">
    <source>
        <dbReference type="ARBA" id="ARBA00004613"/>
    </source>
</evidence>
<name>A0A8H5ZB42_COCSA</name>
<dbReference type="EMBL" id="WNKQ01000014">
    <property type="protein sequence ID" value="KAF5846971.1"/>
    <property type="molecule type" value="Genomic_DNA"/>
</dbReference>
<evidence type="ECO:0000256" key="6">
    <source>
        <dbReference type="SAM" id="SignalP"/>
    </source>
</evidence>
<dbReference type="InterPro" id="IPR032382">
    <property type="entry name" value="AltA1"/>
</dbReference>
<evidence type="ECO:0000256" key="3">
    <source>
        <dbReference type="ARBA" id="ARBA00022729"/>
    </source>
</evidence>
<dbReference type="OMA" id="CADPTYS"/>
<organism evidence="8 9">
    <name type="scientific">Cochliobolus sativus</name>
    <name type="common">Common root rot and spot blotch fungus</name>
    <name type="synonym">Bipolaris sorokiniana</name>
    <dbReference type="NCBI Taxonomy" id="45130"/>
    <lineage>
        <taxon>Eukaryota</taxon>
        <taxon>Fungi</taxon>
        <taxon>Dikarya</taxon>
        <taxon>Ascomycota</taxon>
        <taxon>Pezizomycotina</taxon>
        <taxon>Dothideomycetes</taxon>
        <taxon>Pleosporomycetidae</taxon>
        <taxon>Pleosporales</taxon>
        <taxon>Pleosporineae</taxon>
        <taxon>Pleosporaceae</taxon>
        <taxon>Bipolaris</taxon>
    </lineage>
</organism>
<dbReference type="AlphaFoldDB" id="A0A8H5ZB42"/>
<sequence length="146" mass="15360">MRSQVFASLALCIAAVVAGAPVESRASDEQITIDGAVFVRKDSNNNDNWDAITHVGLSLTTPSGSVRCDADSFPDPSVPSNVYTCADPTYSFQITSRPGYNIYAVTVTHKVSDNIILTGMTDVGCNGPIPMSCQQVGSRQGTLTAA</sequence>
<feature type="signal peptide" evidence="6">
    <location>
        <begin position="1"/>
        <end position="19"/>
    </location>
</feature>
<evidence type="ECO:0000313" key="9">
    <source>
        <dbReference type="Proteomes" id="UP000624244"/>
    </source>
</evidence>
<dbReference type="GO" id="GO:0005576">
    <property type="term" value="C:extracellular region"/>
    <property type="evidence" value="ECO:0007669"/>
    <property type="project" value="UniProtKB-SubCell"/>
</dbReference>